<comment type="caution">
    <text evidence="2">The sequence shown here is derived from an EMBL/GenBank/DDBJ whole genome shotgun (WGS) entry which is preliminary data.</text>
</comment>
<feature type="chain" id="PRO_5044756448" evidence="1">
    <location>
        <begin position="20"/>
        <end position="257"/>
    </location>
</feature>
<keyword evidence="3" id="KW-1185">Reference proteome</keyword>
<evidence type="ECO:0000313" key="2">
    <source>
        <dbReference type="EMBL" id="KAL3315765.1"/>
    </source>
</evidence>
<reference evidence="2 3" key="1">
    <citation type="submission" date="2024-11" db="EMBL/GenBank/DDBJ databases">
        <title>Adaptive evolution of stress response genes in parasites aligns with host niche diversity.</title>
        <authorList>
            <person name="Hahn C."/>
            <person name="Resl P."/>
        </authorList>
    </citation>
    <scope>NUCLEOTIDE SEQUENCE [LARGE SCALE GENOMIC DNA]</scope>
    <source>
        <strain evidence="2">EGGRZ-B1_66</strain>
        <tissue evidence="2">Body</tissue>
    </source>
</reference>
<gene>
    <name evidence="2" type="ORF">Ciccas_005596</name>
</gene>
<protein>
    <submittedName>
        <fullName evidence="2">Uncharacterized protein</fullName>
    </submittedName>
</protein>
<proteinExistence type="predicted"/>
<dbReference type="AlphaFoldDB" id="A0ABD2Q871"/>
<keyword evidence="1" id="KW-0732">Signal</keyword>
<name>A0ABD2Q871_9PLAT</name>
<sequence length="257" mass="28913">MVLMLHLLVVAFLLQSYEATDVVIIEDQVEPVESGAIECTIDDVKQKGFRPRLDGLESGSKIIKFDSIMFNEYSLSVRAGLGEEREDLGPNIEQISLGLSGLGPVNSILYLSEDVGFDAAHIPGQHFYSKVEIEENPAEEAKQRLSESSTETFDLNVLGADANVPKTTVTEAKYDIENVEIIIEIFMEAEREANSRLYLRVLGPTIKNSPYKQRGIILKFDTFWFEQGENKYRIHGDQLSEEVIGQLDLIHSLYHSE</sequence>
<dbReference type="EMBL" id="JBJKFK010000669">
    <property type="protein sequence ID" value="KAL3315765.1"/>
    <property type="molecule type" value="Genomic_DNA"/>
</dbReference>
<evidence type="ECO:0000256" key="1">
    <source>
        <dbReference type="SAM" id="SignalP"/>
    </source>
</evidence>
<feature type="signal peptide" evidence="1">
    <location>
        <begin position="1"/>
        <end position="19"/>
    </location>
</feature>
<dbReference type="Proteomes" id="UP001626550">
    <property type="component" value="Unassembled WGS sequence"/>
</dbReference>
<organism evidence="2 3">
    <name type="scientific">Cichlidogyrus casuarinus</name>
    <dbReference type="NCBI Taxonomy" id="1844966"/>
    <lineage>
        <taxon>Eukaryota</taxon>
        <taxon>Metazoa</taxon>
        <taxon>Spiralia</taxon>
        <taxon>Lophotrochozoa</taxon>
        <taxon>Platyhelminthes</taxon>
        <taxon>Monogenea</taxon>
        <taxon>Monopisthocotylea</taxon>
        <taxon>Dactylogyridea</taxon>
        <taxon>Ancyrocephalidae</taxon>
        <taxon>Cichlidogyrus</taxon>
    </lineage>
</organism>
<evidence type="ECO:0000313" key="3">
    <source>
        <dbReference type="Proteomes" id="UP001626550"/>
    </source>
</evidence>
<accession>A0ABD2Q871</accession>